<keyword evidence="1" id="KW-0812">Transmembrane</keyword>
<dbReference type="OrthoDB" id="191535at2759"/>
<evidence type="ECO:0000313" key="3">
    <source>
        <dbReference type="Proteomes" id="UP001165065"/>
    </source>
</evidence>
<reference evidence="3" key="1">
    <citation type="journal article" date="2023" name="Commun. Biol.">
        <title>Genome analysis of Parmales, the sister group of diatoms, reveals the evolutionary specialization of diatoms from phago-mixotrophs to photoautotrophs.</title>
        <authorList>
            <person name="Ban H."/>
            <person name="Sato S."/>
            <person name="Yoshikawa S."/>
            <person name="Yamada K."/>
            <person name="Nakamura Y."/>
            <person name="Ichinomiya M."/>
            <person name="Sato N."/>
            <person name="Blanc-Mathieu R."/>
            <person name="Endo H."/>
            <person name="Kuwata A."/>
            <person name="Ogata H."/>
        </authorList>
    </citation>
    <scope>NUCLEOTIDE SEQUENCE [LARGE SCALE GENOMIC DNA]</scope>
</reference>
<evidence type="ECO:0008006" key="4">
    <source>
        <dbReference type="Google" id="ProtNLM"/>
    </source>
</evidence>
<evidence type="ECO:0000256" key="1">
    <source>
        <dbReference type="SAM" id="Phobius"/>
    </source>
</evidence>
<dbReference type="PANTHER" id="PTHR40861:SF1">
    <property type="entry name" value="PHOSPHATIDATE PHOSPHATASE APP1 CATALYTIC DOMAIN-CONTAINING PROTEIN"/>
    <property type="match status" value="1"/>
</dbReference>
<keyword evidence="1" id="KW-0472">Membrane</keyword>
<feature type="transmembrane region" description="Helical" evidence="1">
    <location>
        <begin position="102"/>
        <end position="126"/>
    </location>
</feature>
<dbReference type="AlphaFoldDB" id="A0A9W7LC34"/>
<accession>A0A9W7LC34</accession>
<dbReference type="EMBL" id="BRYA01001479">
    <property type="protein sequence ID" value="GMI44368.1"/>
    <property type="molecule type" value="Genomic_DNA"/>
</dbReference>
<keyword evidence="1" id="KW-1133">Transmembrane helix</keyword>
<gene>
    <name evidence="2" type="ORF">TrCOL_g1298</name>
</gene>
<dbReference type="PANTHER" id="PTHR40861">
    <property type="entry name" value="DUF2183 DOMAIN-CONTAINING PROTEIN"/>
    <property type="match status" value="1"/>
</dbReference>
<proteinExistence type="predicted"/>
<comment type="caution">
    <text evidence="2">The sequence shown here is derived from an EMBL/GenBank/DDBJ whole genome shotgun (WGS) entry which is preliminary data.</text>
</comment>
<dbReference type="Proteomes" id="UP001165065">
    <property type="component" value="Unassembled WGS sequence"/>
</dbReference>
<keyword evidence="3" id="KW-1185">Reference proteome</keyword>
<sequence length="674" mass="74720">MAEKHPFLKLLPTTLEFTVVTLVATGALLNVVESKVRKFTGSWPLAERYIVPSYRAKRKVQEIRRIMHKIEKTTNFLAFQVQPWMFPVFAILYFFFKSAAESSLIVAYMVMGILVIFLFLVTFFFLKNFANNVVGGVNVSRRRRIEEIFVEATLAGETRDELNYIVVNVNLAEVLSEAPTSTIKFFSSPGTLSIMSTVTKAIVLDALQKRGASGVQKEIADIFFSCRGAKLTKLKNIIDTGSDYHNLLKLMDDVTEASLRMDVLDHISREARRAVEENGGKKLGTKTLSDVDDTLYCSAGKFPVGVDKRLPRRCIYPGVFKFLEVLDKVGNLSGAEYVTVSVEPVQQEYSSRYSFGADGREGAGGDGELEIKPDLEHIATTTSLLKLRRGMDGSHVVKSKKTFLLSDPSSCNLVFLSARPHLYKELTEQKSYRRFRRYVKDGRLHKMPTLLPGRLLPGTKAFLLSPILKSESWRAVGDTKFATFCSYSALYPEYDFVFIGDNGQGDLYAAQKMIDYCADPVYNCDLRGVFIHQVQPRSEELRVPAKGSQGDASDFEVFRTYVGAAVASHEKSLINACDLHKVALAVLNDFDDMRALHPEHDFEVLTEQLSADVAAVNKVLENSGEGGFATLGIKSVSHLATMASSGLGRDSALMATVGGDEHNSLNSSLLSTVV</sequence>
<feature type="transmembrane region" description="Helical" evidence="1">
    <location>
        <begin position="74"/>
        <end position="96"/>
    </location>
</feature>
<evidence type="ECO:0000313" key="2">
    <source>
        <dbReference type="EMBL" id="GMI44368.1"/>
    </source>
</evidence>
<organism evidence="2 3">
    <name type="scientific">Triparma columacea</name>
    <dbReference type="NCBI Taxonomy" id="722753"/>
    <lineage>
        <taxon>Eukaryota</taxon>
        <taxon>Sar</taxon>
        <taxon>Stramenopiles</taxon>
        <taxon>Ochrophyta</taxon>
        <taxon>Bolidophyceae</taxon>
        <taxon>Parmales</taxon>
        <taxon>Triparmaceae</taxon>
        <taxon>Triparma</taxon>
    </lineage>
</organism>
<protein>
    <recommendedName>
        <fullName evidence="4">Phosphatidate phosphatase APP1 catalytic domain-containing protein</fullName>
    </recommendedName>
</protein>
<name>A0A9W7LC34_9STRA</name>
<feature type="transmembrane region" description="Helical" evidence="1">
    <location>
        <begin position="14"/>
        <end position="32"/>
    </location>
</feature>